<gene>
    <name evidence="2" type="ORF">CLV25_11563</name>
</gene>
<dbReference type="Proteomes" id="UP000294830">
    <property type="component" value="Unassembled WGS sequence"/>
</dbReference>
<evidence type="ECO:0000313" key="3">
    <source>
        <dbReference type="Proteomes" id="UP000294830"/>
    </source>
</evidence>
<keyword evidence="3" id="KW-1185">Reference proteome</keyword>
<dbReference type="Pfam" id="PF13401">
    <property type="entry name" value="AAA_22"/>
    <property type="match status" value="1"/>
</dbReference>
<dbReference type="InterPro" id="IPR027417">
    <property type="entry name" value="P-loop_NTPase"/>
</dbReference>
<dbReference type="SUPFAM" id="SSF52540">
    <property type="entry name" value="P-loop containing nucleoside triphosphate hydrolases"/>
    <property type="match status" value="1"/>
</dbReference>
<comment type="caution">
    <text evidence="2">The sequence shown here is derived from an EMBL/GenBank/DDBJ whole genome shotgun (WGS) entry which is preliminary data.</text>
</comment>
<dbReference type="AlphaFoldDB" id="A0A4R2E6N0"/>
<dbReference type="OrthoDB" id="799824at2"/>
<organism evidence="2 3">
    <name type="scientific">Acetobacteroides hydrogenigenes</name>
    <dbReference type="NCBI Taxonomy" id="979970"/>
    <lineage>
        <taxon>Bacteria</taxon>
        <taxon>Pseudomonadati</taxon>
        <taxon>Bacteroidota</taxon>
        <taxon>Bacteroidia</taxon>
        <taxon>Bacteroidales</taxon>
        <taxon>Rikenellaceae</taxon>
        <taxon>Acetobacteroides</taxon>
    </lineage>
</organism>
<protein>
    <recommendedName>
        <fullName evidence="1">ORC1/DEAH AAA+ ATPase domain-containing protein</fullName>
    </recommendedName>
</protein>
<name>A0A4R2E6N0_9BACT</name>
<sequence>MMTNDVKQRIAAEVKARSGNYPSAAKMAVALDVSPSQLSRIINGDLEKVISDQKWITIARKLEVNIFNNVEWKTAKTTVFDFVTTQLTACQEQSLSAILCDSSDIGKTFTARDYVRKNRNAVLVDCSQHKTKQQLVRSIAKEFGLTASGRYVDIYENITFYLRSIDRPLVILDEAGDLNYEAFLEIKALWNATEGACGWYMMGADGLRAKIDSNLNRNKVGYTEIFSRFGGKYQRISPYGKESIQDFALQQFAAVALANGIDRGNVPELFAKTKGSLRRTAHEIKKSKTVIHG</sequence>
<dbReference type="InterPro" id="IPR049945">
    <property type="entry name" value="AAA_22"/>
</dbReference>
<dbReference type="Gene3D" id="3.40.50.300">
    <property type="entry name" value="P-loop containing nucleotide triphosphate hydrolases"/>
    <property type="match status" value="1"/>
</dbReference>
<accession>A0A4R2E6N0</accession>
<dbReference type="RefSeq" id="WP_131840151.1">
    <property type="nucleotide sequence ID" value="NZ_SLWB01000015.1"/>
</dbReference>
<evidence type="ECO:0000313" key="2">
    <source>
        <dbReference type="EMBL" id="TCN63713.1"/>
    </source>
</evidence>
<dbReference type="CDD" id="cd00093">
    <property type="entry name" value="HTH_XRE"/>
    <property type="match status" value="1"/>
</dbReference>
<feature type="domain" description="ORC1/DEAH AAA+ ATPase" evidence="1">
    <location>
        <begin position="102"/>
        <end position="209"/>
    </location>
</feature>
<dbReference type="InterPro" id="IPR001387">
    <property type="entry name" value="Cro/C1-type_HTH"/>
</dbReference>
<dbReference type="GO" id="GO:0016887">
    <property type="term" value="F:ATP hydrolysis activity"/>
    <property type="evidence" value="ECO:0007669"/>
    <property type="project" value="InterPro"/>
</dbReference>
<proteinExistence type="predicted"/>
<dbReference type="EMBL" id="SLWB01000015">
    <property type="protein sequence ID" value="TCN63713.1"/>
    <property type="molecule type" value="Genomic_DNA"/>
</dbReference>
<reference evidence="2 3" key="1">
    <citation type="submission" date="2019-03" db="EMBL/GenBank/DDBJ databases">
        <title>Genomic Encyclopedia of Archaeal and Bacterial Type Strains, Phase II (KMG-II): from individual species to whole genera.</title>
        <authorList>
            <person name="Goeker M."/>
        </authorList>
    </citation>
    <scope>NUCLEOTIDE SEQUENCE [LARGE SCALE GENOMIC DNA]</scope>
    <source>
        <strain evidence="2 3">RL-C</strain>
    </source>
</reference>
<evidence type="ECO:0000259" key="1">
    <source>
        <dbReference type="Pfam" id="PF13401"/>
    </source>
</evidence>